<reference evidence="10 11" key="1">
    <citation type="journal article" date="2024" name="Science">
        <title>Giant polyketide synthase enzymes in the biosynthesis of giant marine polyether toxins.</title>
        <authorList>
            <person name="Fallon T.R."/>
            <person name="Shende V.V."/>
            <person name="Wierzbicki I.H."/>
            <person name="Pendleton A.L."/>
            <person name="Watervoot N.F."/>
            <person name="Auber R.P."/>
            <person name="Gonzalez D.J."/>
            <person name="Wisecaver J.H."/>
            <person name="Moore B.S."/>
        </authorList>
    </citation>
    <scope>NUCLEOTIDE SEQUENCE [LARGE SCALE GENOMIC DNA]</scope>
    <source>
        <strain evidence="10 11">12B1</strain>
    </source>
</reference>
<evidence type="ECO:0000256" key="9">
    <source>
        <dbReference type="SAM" id="MobiDB-lite"/>
    </source>
</evidence>
<dbReference type="GO" id="GO:0000123">
    <property type="term" value="C:histone acetyltransferase complex"/>
    <property type="evidence" value="ECO:0007669"/>
    <property type="project" value="InterPro"/>
</dbReference>
<organism evidence="10 11">
    <name type="scientific">Prymnesium parvum</name>
    <name type="common">Toxic golden alga</name>
    <dbReference type="NCBI Taxonomy" id="97485"/>
    <lineage>
        <taxon>Eukaryota</taxon>
        <taxon>Haptista</taxon>
        <taxon>Haptophyta</taxon>
        <taxon>Prymnesiophyceae</taxon>
        <taxon>Prymnesiales</taxon>
        <taxon>Prymnesiaceae</taxon>
        <taxon>Prymnesium</taxon>
    </lineage>
</organism>
<evidence type="ECO:0000256" key="4">
    <source>
        <dbReference type="ARBA" id="ARBA00023015"/>
    </source>
</evidence>
<evidence type="ECO:0000256" key="7">
    <source>
        <dbReference type="ARBA" id="ARBA00023242"/>
    </source>
</evidence>
<gene>
    <name evidence="10" type="ORF">AB1Y20_013224</name>
</gene>
<evidence type="ECO:0000256" key="1">
    <source>
        <dbReference type="ARBA" id="ARBA00004123"/>
    </source>
</evidence>
<feature type="compositionally biased region" description="Low complexity" evidence="9">
    <location>
        <begin position="88"/>
        <end position="103"/>
    </location>
</feature>
<dbReference type="PANTHER" id="PTHR13476">
    <property type="entry name" value="CHROMATIN MODIFICATION-RELATED PROTEIN MEAF6"/>
    <property type="match status" value="1"/>
</dbReference>
<dbReference type="AlphaFoldDB" id="A0AB34IJZ7"/>
<evidence type="ECO:0000313" key="10">
    <source>
        <dbReference type="EMBL" id="KAL1500569.1"/>
    </source>
</evidence>
<evidence type="ECO:0000256" key="2">
    <source>
        <dbReference type="ARBA" id="ARBA00010916"/>
    </source>
</evidence>
<evidence type="ECO:0000256" key="3">
    <source>
        <dbReference type="ARBA" id="ARBA00022853"/>
    </source>
</evidence>
<evidence type="ECO:0008006" key="12">
    <source>
        <dbReference type="Google" id="ProtNLM"/>
    </source>
</evidence>
<keyword evidence="7" id="KW-0539">Nucleus</keyword>
<evidence type="ECO:0000256" key="8">
    <source>
        <dbReference type="SAM" id="Coils"/>
    </source>
</evidence>
<name>A0AB34IJZ7_PRYPA</name>
<dbReference type="InterPro" id="IPR015418">
    <property type="entry name" value="Eaf6"/>
</dbReference>
<evidence type="ECO:0000256" key="6">
    <source>
        <dbReference type="ARBA" id="ARBA00023163"/>
    </source>
</evidence>
<dbReference type="GO" id="GO:0005634">
    <property type="term" value="C:nucleus"/>
    <property type="evidence" value="ECO:0007669"/>
    <property type="project" value="UniProtKB-SubCell"/>
</dbReference>
<comment type="caution">
    <text evidence="10">The sequence shown here is derived from an EMBL/GenBank/DDBJ whole genome shotgun (WGS) entry which is preliminary data.</text>
</comment>
<keyword evidence="5 8" id="KW-0175">Coiled coil</keyword>
<dbReference type="EMBL" id="JBGBPQ010000023">
    <property type="protein sequence ID" value="KAL1500569.1"/>
    <property type="molecule type" value="Genomic_DNA"/>
</dbReference>
<evidence type="ECO:0000313" key="11">
    <source>
        <dbReference type="Proteomes" id="UP001515480"/>
    </source>
</evidence>
<feature type="region of interest" description="Disordered" evidence="9">
    <location>
        <begin position="88"/>
        <end position="119"/>
    </location>
</feature>
<dbReference type="Pfam" id="PF09340">
    <property type="entry name" value="NuA4"/>
    <property type="match status" value="1"/>
</dbReference>
<comment type="similarity">
    <text evidence="2">Belongs to the EAF6 family.</text>
</comment>
<accession>A0AB34IJZ7</accession>
<protein>
    <recommendedName>
        <fullName evidence="12">Chromatin modification-related protein MEAF6</fullName>
    </recommendedName>
</protein>
<proteinExistence type="inferred from homology"/>
<keyword evidence="4" id="KW-0805">Transcription regulation</keyword>
<evidence type="ECO:0000256" key="5">
    <source>
        <dbReference type="ARBA" id="ARBA00023054"/>
    </source>
</evidence>
<dbReference type="Proteomes" id="UP001515480">
    <property type="component" value="Unassembled WGS sequence"/>
</dbReference>
<keyword evidence="3" id="KW-0156">Chromatin regulator</keyword>
<feature type="coiled-coil region" evidence="8">
    <location>
        <begin position="4"/>
        <end position="31"/>
    </location>
</feature>
<comment type="subcellular location">
    <subcellularLocation>
        <location evidence="1">Nucleus</location>
    </subcellularLocation>
</comment>
<keyword evidence="6" id="KW-0804">Transcription</keyword>
<sequence length="119" mass="13082">MTDTAKIQEKKAALEEELRRTEKQIYDLEGEYLEETLKDGNILRGWDGYLGKQASSGAIRRINRFRDSDRMFSASSVTSGQASAFTAAKAAEGAGPSASSTGAKVKKSRQKRMREEEGS</sequence>
<dbReference type="GO" id="GO:0006325">
    <property type="term" value="P:chromatin organization"/>
    <property type="evidence" value="ECO:0007669"/>
    <property type="project" value="UniProtKB-KW"/>
</dbReference>
<keyword evidence="11" id="KW-1185">Reference proteome</keyword>